<organism evidence="7 8">
    <name type="scientific">Kerstersia gyiorum</name>
    <dbReference type="NCBI Taxonomy" id="206506"/>
    <lineage>
        <taxon>Bacteria</taxon>
        <taxon>Pseudomonadati</taxon>
        <taxon>Pseudomonadota</taxon>
        <taxon>Betaproteobacteria</taxon>
        <taxon>Burkholderiales</taxon>
        <taxon>Alcaligenaceae</taxon>
        <taxon>Kerstersia</taxon>
    </lineage>
</organism>
<accession>A0A4V2EZJ5</accession>
<evidence type="ECO:0000256" key="1">
    <source>
        <dbReference type="ARBA" id="ARBA00004141"/>
    </source>
</evidence>
<feature type="binding site" evidence="5">
    <location>
        <position position="110"/>
    </location>
    <ligand>
        <name>Zn(2+)</name>
        <dbReference type="ChEBI" id="CHEBI:29105"/>
    </ligand>
</feature>
<protein>
    <submittedName>
        <fullName evidence="7">Hemolysin III</fullName>
    </submittedName>
</protein>
<feature type="transmembrane region" description="Helical" evidence="6">
    <location>
        <begin position="148"/>
        <end position="167"/>
    </location>
</feature>
<comment type="subcellular location">
    <subcellularLocation>
        <location evidence="1">Membrane</location>
        <topology evidence="1">Multi-pass membrane protein</topology>
    </subcellularLocation>
</comment>
<evidence type="ECO:0000256" key="5">
    <source>
        <dbReference type="PIRSR" id="PIRSR604254-1"/>
    </source>
</evidence>
<dbReference type="GO" id="GO:0016020">
    <property type="term" value="C:membrane"/>
    <property type="evidence" value="ECO:0007669"/>
    <property type="project" value="UniProtKB-SubCell"/>
</dbReference>
<evidence type="ECO:0000256" key="6">
    <source>
        <dbReference type="SAM" id="Phobius"/>
    </source>
</evidence>
<keyword evidence="5" id="KW-0862">Zinc</keyword>
<feature type="binding site" evidence="5">
    <location>
        <position position="232"/>
    </location>
    <ligand>
        <name>Zn(2+)</name>
        <dbReference type="ChEBI" id="CHEBI:29105"/>
    </ligand>
</feature>
<evidence type="ECO:0000256" key="3">
    <source>
        <dbReference type="ARBA" id="ARBA00022989"/>
    </source>
</evidence>
<keyword evidence="5" id="KW-0479">Metal-binding</keyword>
<comment type="caution">
    <text evidence="7">The sequence shown here is derived from an EMBL/GenBank/DDBJ whole genome shotgun (WGS) entry which is preliminary data.</text>
</comment>
<keyword evidence="4 6" id="KW-0472">Membrane</keyword>
<dbReference type="InterPro" id="IPR004254">
    <property type="entry name" value="AdipoR/HlyIII-related"/>
</dbReference>
<feature type="transmembrane region" description="Helical" evidence="6">
    <location>
        <begin position="63"/>
        <end position="81"/>
    </location>
</feature>
<feature type="transmembrane region" description="Helical" evidence="6">
    <location>
        <begin position="203"/>
        <end position="222"/>
    </location>
</feature>
<evidence type="ECO:0000256" key="2">
    <source>
        <dbReference type="ARBA" id="ARBA00022692"/>
    </source>
</evidence>
<dbReference type="EMBL" id="SGWZ01000005">
    <property type="protein sequence ID" value="RZS66710.1"/>
    <property type="molecule type" value="Genomic_DNA"/>
</dbReference>
<evidence type="ECO:0000313" key="8">
    <source>
        <dbReference type="Proteomes" id="UP000292039"/>
    </source>
</evidence>
<name>A0A4V2EZJ5_9BURK</name>
<evidence type="ECO:0000313" key="7">
    <source>
        <dbReference type="EMBL" id="RZS66710.1"/>
    </source>
</evidence>
<dbReference type="GO" id="GO:0046872">
    <property type="term" value="F:metal ion binding"/>
    <property type="evidence" value="ECO:0007669"/>
    <property type="project" value="UniProtKB-KW"/>
</dbReference>
<sequence>MPKLQPLRLHLCLPWGKPILGHQKRYDLGQRHQMFITACSTDPFPWNENHVYYGERFNSLSHLSGLLLAVAGAVWLLAGTIHSGDGFHIAGAIIFSVAVITLYAASTLYHSTRTSPLKQMWERWDHCSIYLLIAGTVTPLVLRQSMDWSAWLALAVIWALAVFGIFCEVRSNQGKAPSVWLYIGLGWAGVLSVLLDWNQLSQTSLLLLMAGALLYTAGTVFYRNTSNRRHAHGFWHLFVVGGTSCHFLSISAHLL</sequence>
<feature type="binding site" evidence="5">
    <location>
        <position position="236"/>
    </location>
    <ligand>
        <name>Zn(2+)</name>
        <dbReference type="ChEBI" id="CHEBI:29105"/>
    </ligand>
</feature>
<reference evidence="7 8" key="1">
    <citation type="submission" date="2019-02" db="EMBL/GenBank/DDBJ databases">
        <title>Genomic Encyclopedia of Type Strains, Phase IV (KMG-IV): sequencing the most valuable type-strain genomes for metagenomic binning, comparative biology and taxonomic classification.</title>
        <authorList>
            <person name="Goeker M."/>
        </authorList>
    </citation>
    <scope>NUCLEOTIDE SEQUENCE [LARGE SCALE GENOMIC DNA]</scope>
    <source>
        <strain evidence="7 8">DSM 16618</strain>
    </source>
</reference>
<feature type="transmembrane region" description="Helical" evidence="6">
    <location>
        <begin position="87"/>
        <end position="105"/>
    </location>
</feature>
<dbReference type="PANTHER" id="PTHR20855">
    <property type="entry name" value="ADIPOR/PROGESTIN RECEPTOR-RELATED"/>
    <property type="match status" value="1"/>
</dbReference>
<keyword evidence="3 6" id="KW-1133">Transmembrane helix</keyword>
<evidence type="ECO:0000256" key="4">
    <source>
        <dbReference type="ARBA" id="ARBA00023136"/>
    </source>
</evidence>
<proteinExistence type="predicted"/>
<dbReference type="AlphaFoldDB" id="A0A4V2EZJ5"/>
<feature type="transmembrane region" description="Helical" evidence="6">
    <location>
        <begin position="126"/>
        <end position="142"/>
    </location>
</feature>
<keyword evidence="2 6" id="KW-0812">Transmembrane</keyword>
<dbReference type="PANTHER" id="PTHR20855:SF3">
    <property type="entry name" value="LD03007P"/>
    <property type="match status" value="1"/>
</dbReference>
<feature type="transmembrane region" description="Helical" evidence="6">
    <location>
        <begin position="179"/>
        <end position="197"/>
    </location>
</feature>
<gene>
    <name evidence="7" type="ORF">EV679_2867</name>
</gene>
<feature type="transmembrane region" description="Helical" evidence="6">
    <location>
        <begin position="234"/>
        <end position="254"/>
    </location>
</feature>
<dbReference type="Proteomes" id="UP000292039">
    <property type="component" value="Unassembled WGS sequence"/>
</dbReference>
<dbReference type="Pfam" id="PF03006">
    <property type="entry name" value="HlyIII"/>
    <property type="match status" value="1"/>
</dbReference>